<evidence type="ECO:0000313" key="3">
    <source>
        <dbReference type="EMBL" id="EFJ24631.1"/>
    </source>
</evidence>
<dbReference type="PANTHER" id="PTHR35201">
    <property type="entry name" value="TERPENE SYNTHASE"/>
    <property type="match status" value="1"/>
</dbReference>
<evidence type="ECO:0000256" key="2">
    <source>
        <dbReference type="RuleBase" id="RU366034"/>
    </source>
</evidence>
<evidence type="ECO:0000313" key="4">
    <source>
        <dbReference type="Proteomes" id="UP000001514"/>
    </source>
</evidence>
<protein>
    <recommendedName>
        <fullName evidence="2">Terpene synthase</fullName>
        <ecNumber evidence="2">4.2.3.-</ecNumber>
    </recommendedName>
</protein>
<dbReference type="SFLD" id="SFLDS00005">
    <property type="entry name" value="Isoprenoid_Synthase_Type_I"/>
    <property type="match status" value="1"/>
</dbReference>
<dbReference type="Gene3D" id="1.10.600.10">
    <property type="entry name" value="Farnesyl Diphosphate Synthase"/>
    <property type="match status" value="1"/>
</dbReference>
<comment type="similarity">
    <text evidence="1 2">Belongs to the terpene synthase family.</text>
</comment>
<dbReference type="GO" id="GO:0008299">
    <property type="term" value="P:isoprenoid biosynthetic process"/>
    <property type="evidence" value="ECO:0007669"/>
    <property type="project" value="UniProtKB-ARBA"/>
</dbReference>
<dbReference type="KEGG" id="smo:SELMODRAFT_414571"/>
<keyword evidence="2" id="KW-0460">Magnesium</keyword>
<dbReference type="Gramene" id="EFJ24631">
    <property type="protein sequence ID" value="EFJ24631"/>
    <property type="gene ID" value="SELMODRAFT_414571"/>
</dbReference>
<dbReference type="HOGENOM" id="CLU_063343_0_0_1"/>
<evidence type="ECO:0000256" key="1">
    <source>
        <dbReference type="ARBA" id="ARBA00006333"/>
    </source>
</evidence>
<dbReference type="Pfam" id="PF19086">
    <property type="entry name" value="Terpene_syn_C_2"/>
    <property type="match status" value="1"/>
</dbReference>
<keyword evidence="4" id="KW-1185">Reference proteome</keyword>
<keyword evidence="2" id="KW-0456">Lyase</keyword>
<sequence length="350" mass="40039">MEDVLAEKLSRVCKFDLPFIPCTIPFECHPDFTRISKDTDAWALRILSITDPYERKKALQGRLSLYSPMTIPRGESSKGELSSKHTWTMFVLDDIAETFSEQEGKKAIDILLEVAEGSYVLSEKEKEKHPSHAMFEEVMSSFRSLMDPPLFARYMNCLRNYLDSVVEEASLRIAKSIPSLEKYRLLRRETIFMEASGGIMCEFCMDLKLHKSVVESPDFVAFVKAVIDHVVLVNDLLSFRHELKTKRFHNYLCVIFCHSPDNASFQATVDKKLMKLGEETGDKDLVEYATWYPCVASGNLRWSYVTGRYHGLDNPLLNGEPFQGTWFLHPEATLILPLGSKCGNHPFIMI</sequence>
<dbReference type="GO" id="GO:0010333">
    <property type="term" value="F:terpene synthase activity"/>
    <property type="evidence" value="ECO:0007669"/>
    <property type="project" value="InterPro"/>
</dbReference>
<gene>
    <name evidence="3" type="ORF">SELMODRAFT_414571</name>
</gene>
<dbReference type="SFLD" id="SFLDG01020">
    <property type="entry name" value="Terpene_Cyclase_Like_2"/>
    <property type="match status" value="1"/>
</dbReference>
<dbReference type="EC" id="4.2.3.-" evidence="2"/>
<organism evidence="4">
    <name type="scientific">Selaginella moellendorffii</name>
    <name type="common">Spikemoss</name>
    <dbReference type="NCBI Taxonomy" id="88036"/>
    <lineage>
        <taxon>Eukaryota</taxon>
        <taxon>Viridiplantae</taxon>
        <taxon>Streptophyta</taxon>
        <taxon>Embryophyta</taxon>
        <taxon>Tracheophyta</taxon>
        <taxon>Lycopodiopsida</taxon>
        <taxon>Selaginellales</taxon>
        <taxon>Selaginellaceae</taxon>
        <taxon>Selaginella</taxon>
    </lineage>
</organism>
<dbReference type="InterPro" id="IPR008949">
    <property type="entry name" value="Isoprenoid_synthase_dom_sf"/>
</dbReference>
<dbReference type="AlphaFoldDB" id="D8RT75"/>
<keyword evidence="2" id="KW-0479">Metal-binding</keyword>
<dbReference type="EMBL" id="GL377589">
    <property type="protein sequence ID" value="EFJ24631.1"/>
    <property type="molecule type" value="Genomic_DNA"/>
</dbReference>
<accession>D8RT75</accession>
<proteinExistence type="inferred from homology"/>
<comment type="cofactor">
    <cofactor evidence="2">
        <name>Mg(2+)</name>
        <dbReference type="ChEBI" id="CHEBI:18420"/>
    </cofactor>
</comment>
<dbReference type="SUPFAM" id="SSF48576">
    <property type="entry name" value="Terpenoid synthases"/>
    <property type="match status" value="1"/>
</dbReference>
<dbReference type="PANTHER" id="PTHR35201:SF4">
    <property type="entry name" value="BETA-PINACENE SYNTHASE-RELATED"/>
    <property type="match status" value="1"/>
</dbReference>
<name>D8RT75_SELML</name>
<dbReference type="STRING" id="88036.D8RT75"/>
<dbReference type="Proteomes" id="UP000001514">
    <property type="component" value="Unassembled WGS sequence"/>
</dbReference>
<dbReference type="GO" id="GO:0046872">
    <property type="term" value="F:metal ion binding"/>
    <property type="evidence" value="ECO:0007669"/>
    <property type="project" value="UniProtKB-KW"/>
</dbReference>
<dbReference type="InParanoid" id="D8RT75"/>
<reference evidence="3 4" key="1">
    <citation type="journal article" date="2011" name="Science">
        <title>The Selaginella genome identifies genetic changes associated with the evolution of vascular plants.</title>
        <authorList>
            <person name="Banks J.A."/>
            <person name="Nishiyama T."/>
            <person name="Hasebe M."/>
            <person name="Bowman J.L."/>
            <person name="Gribskov M."/>
            <person name="dePamphilis C."/>
            <person name="Albert V.A."/>
            <person name="Aono N."/>
            <person name="Aoyama T."/>
            <person name="Ambrose B.A."/>
            <person name="Ashton N.W."/>
            <person name="Axtell M.J."/>
            <person name="Barker E."/>
            <person name="Barker M.S."/>
            <person name="Bennetzen J.L."/>
            <person name="Bonawitz N.D."/>
            <person name="Chapple C."/>
            <person name="Cheng C."/>
            <person name="Correa L.G."/>
            <person name="Dacre M."/>
            <person name="DeBarry J."/>
            <person name="Dreyer I."/>
            <person name="Elias M."/>
            <person name="Engstrom E.M."/>
            <person name="Estelle M."/>
            <person name="Feng L."/>
            <person name="Finet C."/>
            <person name="Floyd S.K."/>
            <person name="Frommer W.B."/>
            <person name="Fujita T."/>
            <person name="Gramzow L."/>
            <person name="Gutensohn M."/>
            <person name="Harholt J."/>
            <person name="Hattori M."/>
            <person name="Heyl A."/>
            <person name="Hirai T."/>
            <person name="Hiwatashi Y."/>
            <person name="Ishikawa M."/>
            <person name="Iwata M."/>
            <person name="Karol K.G."/>
            <person name="Koehler B."/>
            <person name="Kolukisaoglu U."/>
            <person name="Kubo M."/>
            <person name="Kurata T."/>
            <person name="Lalonde S."/>
            <person name="Li K."/>
            <person name="Li Y."/>
            <person name="Litt A."/>
            <person name="Lyons E."/>
            <person name="Manning G."/>
            <person name="Maruyama T."/>
            <person name="Michael T.P."/>
            <person name="Mikami K."/>
            <person name="Miyazaki S."/>
            <person name="Morinaga S."/>
            <person name="Murata T."/>
            <person name="Mueller-Roeber B."/>
            <person name="Nelson D.R."/>
            <person name="Obara M."/>
            <person name="Oguri Y."/>
            <person name="Olmstead R.G."/>
            <person name="Onodera N."/>
            <person name="Petersen B.L."/>
            <person name="Pils B."/>
            <person name="Prigge M."/>
            <person name="Rensing S.A."/>
            <person name="Riano-Pachon D.M."/>
            <person name="Roberts A.W."/>
            <person name="Sato Y."/>
            <person name="Scheller H.V."/>
            <person name="Schulz B."/>
            <person name="Schulz C."/>
            <person name="Shakirov E.V."/>
            <person name="Shibagaki N."/>
            <person name="Shinohara N."/>
            <person name="Shippen D.E."/>
            <person name="Soerensen I."/>
            <person name="Sotooka R."/>
            <person name="Sugimoto N."/>
            <person name="Sugita M."/>
            <person name="Sumikawa N."/>
            <person name="Tanurdzic M."/>
            <person name="Theissen G."/>
            <person name="Ulvskov P."/>
            <person name="Wakazuki S."/>
            <person name="Weng J.K."/>
            <person name="Willats W.W."/>
            <person name="Wipf D."/>
            <person name="Wolf P.G."/>
            <person name="Yang L."/>
            <person name="Zimmer A.D."/>
            <person name="Zhu Q."/>
            <person name="Mitros T."/>
            <person name="Hellsten U."/>
            <person name="Loque D."/>
            <person name="Otillar R."/>
            <person name="Salamov A."/>
            <person name="Schmutz J."/>
            <person name="Shapiro H."/>
            <person name="Lindquist E."/>
            <person name="Lucas S."/>
            <person name="Rokhsar D."/>
            <person name="Grigoriev I.V."/>
        </authorList>
    </citation>
    <scope>NUCLEOTIDE SEQUENCE [LARGE SCALE GENOMIC DNA]</scope>
</reference>
<dbReference type="InterPro" id="IPR034686">
    <property type="entry name" value="Terpene_cyclase-like_2"/>
</dbReference>